<evidence type="ECO:0000256" key="1">
    <source>
        <dbReference type="ARBA" id="ARBA00023015"/>
    </source>
</evidence>
<dbReference type="Proteomes" id="UP001060164">
    <property type="component" value="Chromosome"/>
</dbReference>
<dbReference type="RefSeq" id="WP_028529939.1">
    <property type="nucleotide sequence ID" value="NZ_CABLBR010000037.1"/>
</dbReference>
<dbReference type="InterPro" id="IPR037923">
    <property type="entry name" value="HTH-like"/>
</dbReference>
<dbReference type="PANTHER" id="PTHR43280:SF28">
    <property type="entry name" value="HTH-TYPE TRANSCRIPTIONAL ACTIVATOR RHAS"/>
    <property type="match status" value="1"/>
</dbReference>
<name>A0ABY5VCS3_9FIRM</name>
<protein>
    <submittedName>
        <fullName evidence="5">AraC family transcriptional regulator</fullName>
    </submittedName>
</protein>
<dbReference type="Gene3D" id="2.60.120.10">
    <property type="entry name" value="Jelly Rolls"/>
    <property type="match status" value="1"/>
</dbReference>
<dbReference type="Pfam" id="PF12833">
    <property type="entry name" value="HTH_18"/>
    <property type="match status" value="1"/>
</dbReference>
<feature type="domain" description="HTH araC/xylS-type" evidence="4">
    <location>
        <begin position="185"/>
        <end position="283"/>
    </location>
</feature>
<dbReference type="InterPro" id="IPR020449">
    <property type="entry name" value="Tscrpt_reg_AraC-type_HTH"/>
</dbReference>
<dbReference type="PANTHER" id="PTHR43280">
    <property type="entry name" value="ARAC-FAMILY TRANSCRIPTIONAL REGULATOR"/>
    <property type="match status" value="1"/>
</dbReference>
<keyword evidence="3" id="KW-0804">Transcription</keyword>
<evidence type="ECO:0000256" key="3">
    <source>
        <dbReference type="ARBA" id="ARBA00023163"/>
    </source>
</evidence>
<gene>
    <name evidence="5" type="ORF">NQ502_12900</name>
</gene>
<dbReference type="InterPro" id="IPR014710">
    <property type="entry name" value="RmlC-like_jellyroll"/>
</dbReference>
<evidence type="ECO:0000313" key="6">
    <source>
        <dbReference type="Proteomes" id="UP001060164"/>
    </source>
</evidence>
<dbReference type="SUPFAM" id="SSF46689">
    <property type="entry name" value="Homeodomain-like"/>
    <property type="match status" value="2"/>
</dbReference>
<dbReference type="PROSITE" id="PS00041">
    <property type="entry name" value="HTH_ARAC_FAMILY_1"/>
    <property type="match status" value="1"/>
</dbReference>
<evidence type="ECO:0000313" key="5">
    <source>
        <dbReference type="EMBL" id="UWP58275.1"/>
    </source>
</evidence>
<evidence type="ECO:0000259" key="4">
    <source>
        <dbReference type="PROSITE" id="PS01124"/>
    </source>
</evidence>
<reference evidence="5" key="1">
    <citation type="journal article" date="2022" name="Cell">
        <title>Design, construction, and in vivo augmentation of a complex gut microbiome.</title>
        <authorList>
            <person name="Cheng A.G."/>
            <person name="Ho P.Y."/>
            <person name="Aranda-Diaz A."/>
            <person name="Jain S."/>
            <person name="Yu F.B."/>
            <person name="Meng X."/>
            <person name="Wang M."/>
            <person name="Iakiviak M."/>
            <person name="Nagashima K."/>
            <person name="Zhao A."/>
            <person name="Murugkar P."/>
            <person name="Patil A."/>
            <person name="Atabakhsh K."/>
            <person name="Weakley A."/>
            <person name="Yan J."/>
            <person name="Brumbaugh A.R."/>
            <person name="Higginbottom S."/>
            <person name="Dimas A."/>
            <person name="Shiver A.L."/>
            <person name="Deutschbauer A."/>
            <person name="Neff N."/>
            <person name="Sonnenburg J.L."/>
            <person name="Huang K.C."/>
            <person name="Fischbach M.A."/>
        </authorList>
    </citation>
    <scope>NUCLEOTIDE SEQUENCE</scope>
    <source>
        <strain evidence="5">DSM 19829</strain>
    </source>
</reference>
<dbReference type="InterPro" id="IPR009057">
    <property type="entry name" value="Homeodomain-like_sf"/>
</dbReference>
<organism evidence="5 6">
    <name type="scientific">Ruminococcus gauvreauii</name>
    <dbReference type="NCBI Taxonomy" id="438033"/>
    <lineage>
        <taxon>Bacteria</taxon>
        <taxon>Bacillati</taxon>
        <taxon>Bacillota</taxon>
        <taxon>Clostridia</taxon>
        <taxon>Eubacteriales</taxon>
        <taxon>Oscillospiraceae</taxon>
        <taxon>Ruminococcus</taxon>
    </lineage>
</organism>
<keyword evidence="2" id="KW-0238">DNA-binding</keyword>
<dbReference type="PRINTS" id="PR00032">
    <property type="entry name" value="HTHARAC"/>
</dbReference>
<proteinExistence type="predicted"/>
<keyword evidence="6" id="KW-1185">Reference proteome</keyword>
<dbReference type="InterPro" id="IPR003313">
    <property type="entry name" value="AraC-bd"/>
</dbReference>
<dbReference type="InterPro" id="IPR018062">
    <property type="entry name" value="HTH_AraC-typ_CS"/>
</dbReference>
<dbReference type="SMART" id="SM00342">
    <property type="entry name" value="HTH_ARAC"/>
    <property type="match status" value="1"/>
</dbReference>
<dbReference type="EMBL" id="CP102290">
    <property type="protein sequence ID" value="UWP58275.1"/>
    <property type="molecule type" value="Genomic_DNA"/>
</dbReference>
<dbReference type="Pfam" id="PF02311">
    <property type="entry name" value="AraC_binding"/>
    <property type="match status" value="1"/>
</dbReference>
<dbReference type="SUPFAM" id="SSF51215">
    <property type="entry name" value="Regulatory protein AraC"/>
    <property type="match status" value="1"/>
</dbReference>
<dbReference type="InterPro" id="IPR018060">
    <property type="entry name" value="HTH_AraC"/>
</dbReference>
<keyword evidence="1" id="KW-0805">Transcription regulation</keyword>
<evidence type="ECO:0000256" key="2">
    <source>
        <dbReference type="ARBA" id="ARBA00023125"/>
    </source>
</evidence>
<dbReference type="PROSITE" id="PS01124">
    <property type="entry name" value="HTH_ARAC_FAMILY_2"/>
    <property type="match status" value="1"/>
</dbReference>
<dbReference type="Gene3D" id="1.10.10.60">
    <property type="entry name" value="Homeodomain-like"/>
    <property type="match status" value="2"/>
</dbReference>
<accession>A0ABY5VCS3</accession>
<sequence>MNKKQREKAAYFDRGLVSKKGVYFHTSSDFAKEHLFCLAWGGEFLCDSTYEINRRTKEQFLDYYLIFRILEGSLQFEYEDSRFTAYPGDIVYLDSHIPNHYWSTGSVRFQYFHFNGPLAKAFYELLHAQQGVRFTGKSESAFLFNSILKEMSQTNANDQKLSLMMYNLIAGLAIPGSEDADENVLRAQQFIDDNFYKPITVDDIADYAGLSRYHFSRIFKKETGYSPHQYLINIRLRHARELLSTDSASLDTIAATCGFSSTSHFISVFKKEAGVTPVMFKKYFDMSGFS</sequence>